<dbReference type="InterPro" id="IPR011009">
    <property type="entry name" value="Kinase-like_dom_sf"/>
</dbReference>
<feature type="region of interest" description="Disordered" evidence="9">
    <location>
        <begin position="17"/>
        <end position="37"/>
    </location>
</feature>
<proteinExistence type="predicted"/>
<dbReference type="GO" id="GO:0004674">
    <property type="term" value="F:protein serine/threonine kinase activity"/>
    <property type="evidence" value="ECO:0007669"/>
    <property type="project" value="UniProtKB-KW"/>
</dbReference>
<name>A0AAN7HEW4_9PEZI</name>
<accession>A0AAN7HEW4</accession>
<keyword evidence="5 11" id="KW-0418">Kinase</keyword>
<comment type="catalytic activity">
    <reaction evidence="8">
        <text>L-seryl-[protein] + ATP = O-phospho-L-seryl-[protein] + ADP + H(+)</text>
        <dbReference type="Rhea" id="RHEA:17989"/>
        <dbReference type="Rhea" id="RHEA-COMP:9863"/>
        <dbReference type="Rhea" id="RHEA-COMP:11604"/>
        <dbReference type="ChEBI" id="CHEBI:15378"/>
        <dbReference type="ChEBI" id="CHEBI:29999"/>
        <dbReference type="ChEBI" id="CHEBI:30616"/>
        <dbReference type="ChEBI" id="CHEBI:83421"/>
        <dbReference type="ChEBI" id="CHEBI:456216"/>
        <dbReference type="EC" id="2.7.11.1"/>
    </reaction>
</comment>
<keyword evidence="6" id="KW-0067">ATP-binding</keyword>
<dbReference type="SMART" id="SM00220">
    <property type="entry name" value="S_TKc"/>
    <property type="match status" value="1"/>
</dbReference>
<comment type="caution">
    <text evidence="11">The sequence shown here is derived from an EMBL/GenBank/DDBJ whole genome shotgun (WGS) entry which is preliminary data.</text>
</comment>
<evidence type="ECO:0000256" key="9">
    <source>
        <dbReference type="SAM" id="MobiDB-lite"/>
    </source>
</evidence>
<dbReference type="InterPro" id="IPR050236">
    <property type="entry name" value="Ser_Thr_kinase_AGC"/>
</dbReference>
<evidence type="ECO:0000256" key="5">
    <source>
        <dbReference type="ARBA" id="ARBA00022777"/>
    </source>
</evidence>
<dbReference type="Gene3D" id="1.10.510.10">
    <property type="entry name" value="Transferase(Phosphotransferase) domain 1"/>
    <property type="match status" value="1"/>
</dbReference>
<evidence type="ECO:0000259" key="10">
    <source>
        <dbReference type="PROSITE" id="PS50011"/>
    </source>
</evidence>
<dbReference type="PROSITE" id="PS50011">
    <property type="entry name" value="PROTEIN_KINASE_DOM"/>
    <property type="match status" value="1"/>
</dbReference>
<dbReference type="AlphaFoldDB" id="A0AAN7HEW4"/>
<keyword evidence="3" id="KW-0808">Transferase</keyword>
<evidence type="ECO:0000256" key="7">
    <source>
        <dbReference type="ARBA" id="ARBA00047899"/>
    </source>
</evidence>
<evidence type="ECO:0000256" key="2">
    <source>
        <dbReference type="ARBA" id="ARBA00022527"/>
    </source>
</evidence>
<evidence type="ECO:0000256" key="6">
    <source>
        <dbReference type="ARBA" id="ARBA00022840"/>
    </source>
</evidence>
<keyword evidence="4" id="KW-0547">Nucleotide-binding</keyword>
<dbReference type="PANTHER" id="PTHR24356">
    <property type="entry name" value="SERINE/THREONINE-PROTEIN KINASE"/>
    <property type="match status" value="1"/>
</dbReference>
<evidence type="ECO:0000256" key="8">
    <source>
        <dbReference type="ARBA" id="ARBA00048679"/>
    </source>
</evidence>
<evidence type="ECO:0000256" key="4">
    <source>
        <dbReference type="ARBA" id="ARBA00022741"/>
    </source>
</evidence>
<feature type="domain" description="Protein kinase" evidence="10">
    <location>
        <begin position="149"/>
        <end position="375"/>
    </location>
</feature>
<dbReference type="EC" id="2.7.11.1" evidence="1"/>
<dbReference type="InterPro" id="IPR000719">
    <property type="entry name" value="Prot_kinase_dom"/>
</dbReference>
<dbReference type="EMBL" id="MU860006">
    <property type="protein sequence ID" value="KAK4242627.1"/>
    <property type="molecule type" value="Genomic_DNA"/>
</dbReference>
<organism evidence="11 12">
    <name type="scientific">Achaetomium macrosporum</name>
    <dbReference type="NCBI Taxonomy" id="79813"/>
    <lineage>
        <taxon>Eukaryota</taxon>
        <taxon>Fungi</taxon>
        <taxon>Dikarya</taxon>
        <taxon>Ascomycota</taxon>
        <taxon>Pezizomycotina</taxon>
        <taxon>Sordariomycetes</taxon>
        <taxon>Sordariomycetidae</taxon>
        <taxon>Sordariales</taxon>
        <taxon>Chaetomiaceae</taxon>
        <taxon>Achaetomium</taxon>
    </lineage>
</organism>
<dbReference type="PANTHER" id="PTHR24356:SF421">
    <property type="entry name" value="SERINE_THREONINE-PROTEIN KINASE YPK1"/>
    <property type="match status" value="1"/>
</dbReference>
<evidence type="ECO:0000256" key="1">
    <source>
        <dbReference type="ARBA" id="ARBA00012513"/>
    </source>
</evidence>
<dbReference type="Pfam" id="PF00069">
    <property type="entry name" value="Pkinase"/>
    <property type="match status" value="1"/>
</dbReference>
<dbReference type="Gene3D" id="3.30.200.20">
    <property type="entry name" value="Phosphorylase Kinase, domain 1"/>
    <property type="match status" value="1"/>
</dbReference>
<evidence type="ECO:0000256" key="3">
    <source>
        <dbReference type="ARBA" id="ARBA00022679"/>
    </source>
</evidence>
<dbReference type="Proteomes" id="UP001303760">
    <property type="component" value="Unassembled WGS sequence"/>
</dbReference>
<dbReference type="GO" id="GO:0035556">
    <property type="term" value="P:intracellular signal transduction"/>
    <property type="evidence" value="ECO:0007669"/>
    <property type="project" value="TreeGrafter"/>
</dbReference>
<reference evidence="11" key="1">
    <citation type="journal article" date="2023" name="Mol. Phylogenet. Evol.">
        <title>Genome-scale phylogeny and comparative genomics of the fungal order Sordariales.</title>
        <authorList>
            <person name="Hensen N."/>
            <person name="Bonometti L."/>
            <person name="Westerberg I."/>
            <person name="Brannstrom I.O."/>
            <person name="Guillou S."/>
            <person name="Cros-Aarteil S."/>
            <person name="Calhoun S."/>
            <person name="Haridas S."/>
            <person name="Kuo A."/>
            <person name="Mondo S."/>
            <person name="Pangilinan J."/>
            <person name="Riley R."/>
            <person name="LaButti K."/>
            <person name="Andreopoulos B."/>
            <person name="Lipzen A."/>
            <person name="Chen C."/>
            <person name="Yan M."/>
            <person name="Daum C."/>
            <person name="Ng V."/>
            <person name="Clum A."/>
            <person name="Steindorff A."/>
            <person name="Ohm R.A."/>
            <person name="Martin F."/>
            <person name="Silar P."/>
            <person name="Natvig D.O."/>
            <person name="Lalanne C."/>
            <person name="Gautier V."/>
            <person name="Ament-Velasquez S.L."/>
            <person name="Kruys A."/>
            <person name="Hutchinson M.I."/>
            <person name="Powell A.J."/>
            <person name="Barry K."/>
            <person name="Miller A.N."/>
            <person name="Grigoriev I.V."/>
            <person name="Debuchy R."/>
            <person name="Gladieux P."/>
            <person name="Hiltunen Thoren M."/>
            <person name="Johannesson H."/>
        </authorList>
    </citation>
    <scope>NUCLEOTIDE SEQUENCE</scope>
    <source>
        <strain evidence="11">CBS 532.94</strain>
    </source>
</reference>
<keyword evidence="12" id="KW-1185">Reference proteome</keyword>
<protein>
    <recommendedName>
        <fullName evidence="1">non-specific serine/threonine protein kinase</fullName>
        <ecNumber evidence="1">2.7.11.1</ecNumber>
    </recommendedName>
</protein>
<gene>
    <name evidence="11" type="ORF">C8A03DRAFT_40121</name>
</gene>
<keyword evidence="2" id="KW-0723">Serine/threonine-protein kinase</keyword>
<evidence type="ECO:0000313" key="12">
    <source>
        <dbReference type="Proteomes" id="UP001303760"/>
    </source>
</evidence>
<evidence type="ECO:0000313" key="11">
    <source>
        <dbReference type="EMBL" id="KAK4242627.1"/>
    </source>
</evidence>
<dbReference type="SUPFAM" id="SSF56112">
    <property type="entry name" value="Protein kinase-like (PK-like)"/>
    <property type="match status" value="1"/>
</dbReference>
<reference evidence="11" key="2">
    <citation type="submission" date="2023-05" db="EMBL/GenBank/DDBJ databases">
        <authorList>
            <consortium name="Lawrence Berkeley National Laboratory"/>
            <person name="Steindorff A."/>
            <person name="Hensen N."/>
            <person name="Bonometti L."/>
            <person name="Westerberg I."/>
            <person name="Brannstrom I.O."/>
            <person name="Guillou S."/>
            <person name="Cros-Aarteil S."/>
            <person name="Calhoun S."/>
            <person name="Haridas S."/>
            <person name="Kuo A."/>
            <person name="Mondo S."/>
            <person name="Pangilinan J."/>
            <person name="Riley R."/>
            <person name="Labutti K."/>
            <person name="Andreopoulos B."/>
            <person name="Lipzen A."/>
            <person name="Chen C."/>
            <person name="Yanf M."/>
            <person name="Daum C."/>
            <person name="Ng V."/>
            <person name="Clum A."/>
            <person name="Ohm R."/>
            <person name="Martin F."/>
            <person name="Silar P."/>
            <person name="Natvig D."/>
            <person name="Lalanne C."/>
            <person name="Gautier V."/>
            <person name="Ament-Velasquez S.L."/>
            <person name="Kruys A."/>
            <person name="Hutchinson M.I."/>
            <person name="Powell A.J."/>
            <person name="Barry K."/>
            <person name="Miller A.N."/>
            <person name="Grigoriev I.V."/>
            <person name="Debuchy R."/>
            <person name="Gladieux P."/>
            <person name="Thoren M.H."/>
            <person name="Johannesson H."/>
        </authorList>
    </citation>
    <scope>NUCLEOTIDE SEQUENCE</scope>
    <source>
        <strain evidence="11">CBS 532.94</strain>
    </source>
</reference>
<dbReference type="GO" id="GO:0005524">
    <property type="term" value="F:ATP binding"/>
    <property type="evidence" value="ECO:0007669"/>
    <property type="project" value="UniProtKB-KW"/>
</dbReference>
<sequence>MDALTLRHIGDITVETQGELSPARVDSGDSGTSTPRPPGILTLILHETEDGAMSSPDYYQERYVFPDHGHDREYRERRCRGCNKPYALVDYDKCQRTIPVWVGRRRTCKFDVVSHFAELAIFLYLQDWNASRGGRGQDMFVGAVRVDPVEALGTSGAHSGAQIRFSVEYQHTGSRGLDVATFECMSYGEILRKEDTQQAYLEQRLPASDVTPSRYLSHLFIAPLFFSLRSMDDDDKLHLLSPLKHFDLERARFYIAEILCALEYLHHIDGVFSWLKPRNVFVDSAGHALCGSDLFKRSGIAYESPEYPASKADWWTLGVFLYEMLTGLPPFYDADYAEKRFLTASDVMAKLLDRRPSQRLGGRRGVIEMKAHPFFDSIDRYKPLQWRYLPPFNPSYIEGPEFEQRGVIEPRPKFQGFEHNRSVLIRTARSDTNNAPAPEILQLRVLERDDRMQLAWDTVSGKFYFYDHSTGTKEPIPFDIPTPSRIENSKPPLSGTKGLLILLPPRQSQKEDFLEAALQAGYDGVVSQLLEKYGTMGLNIQIFATEQEDARLLPKRRHNRGQHQGEPALTKAVEKGNPRLVKLLVAKTDRVARTRASGLAVDRRDMAAALLSLAEGVRCEFEVGDRPLQLDPEHHEQVAWEPSEPAKFIPPLVRAGKHGDILLARELLAYDTDPNVGYHD</sequence>
<comment type="catalytic activity">
    <reaction evidence="7">
        <text>L-threonyl-[protein] + ATP = O-phospho-L-threonyl-[protein] + ADP + H(+)</text>
        <dbReference type="Rhea" id="RHEA:46608"/>
        <dbReference type="Rhea" id="RHEA-COMP:11060"/>
        <dbReference type="Rhea" id="RHEA-COMP:11605"/>
        <dbReference type="ChEBI" id="CHEBI:15378"/>
        <dbReference type="ChEBI" id="CHEBI:30013"/>
        <dbReference type="ChEBI" id="CHEBI:30616"/>
        <dbReference type="ChEBI" id="CHEBI:61977"/>
        <dbReference type="ChEBI" id="CHEBI:456216"/>
        <dbReference type="EC" id="2.7.11.1"/>
    </reaction>
</comment>